<accession>A0A3S7TH17</accession>
<evidence type="ECO:0000313" key="3">
    <source>
        <dbReference type="Proteomes" id="UP000306393"/>
    </source>
</evidence>
<dbReference type="STRING" id="1219360.GCA_001571305_04230"/>
<keyword evidence="4" id="KW-1185">Reference proteome</keyword>
<dbReference type="AlphaFoldDB" id="A0A3S7TH17"/>
<reference evidence="1 4" key="2">
    <citation type="journal article" date="2020" name="FEMS Microbiol. Ecol.">
        <title>Temporal dynamics of bacterial communities during seed development and maturation.</title>
        <authorList>
            <person name="Chesneau G."/>
            <person name="Torres-Cortes G."/>
            <person name="Briand M."/>
            <person name="Darrasse A."/>
            <person name="Preveaux A."/>
            <person name="Marais C."/>
            <person name="Jacques M.A."/>
            <person name="Shade A."/>
            <person name="Barret M."/>
        </authorList>
    </citation>
    <scope>NUCLEOTIDE SEQUENCE [LARGE SCALE GENOMIC DNA]</scope>
    <source>
        <strain evidence="1 4">CFBP13732</strain>
    </source>
</reference>
<reference evidence="2 3" key="1">
    <citation type="journal article" date="2019" name="Sci. Rep.">
        <title>Differences in resource use lead to coexistence of seed-transmitted microbial populations.</title>
        <authorList>
            <person name="Torres-Cortes G."/>
            <person name="Garcia B.J."/>
            <person name="Compant S."/>
            <person name="Rezki S."/>
            <person name="Jones P."/>
            <person name="Preveaux A."/>
            <person name="Briand M."/>
            <person name="Roulet A."/>
            <person name="Bouchez O."/>
            <person name="Jacobson D."/>
            <person name="Barret M."/>
        </authorList>
    </citation>
    <scope>NUCLEOTIDE SEQUENCE [LARGE SCALE GENOMIC DNA]</scope>
    <source>
        <strain evidence="2 3">CFBP13511</strain>
    </source>
</reference>
<dbReference type="OrthoDB" id="6707580at2"/>
<dbReference type="EMBL" id="JACYNN010000038">
    <property type="protein sequence ID" value="MBD8109242.1"/>
    <property type="molecule type" value="Genomic_DNA"/>
</dbReference>
<comment type="caution">
    <text evidence="2">The sequence shown here is derived from an EMBL/GenBank/DDBJ whole genome shotgun (WGS) entry which is preliminary data.</text>
</comment>
<dbReference type="Proteomes" id="UP000661012">
    <property type="component" value="Unassembled WGS sequence"/>
</dbReference>
<gene>
    <name evidence="2" type="ORF">EpCFBP13511_21590</name>
    <name evidence="1" type="ORF">IFT93_23025</name>
</gene>
<sequence>MNFTKKINAVCIECIDEDDVLTLAVGDDKHNPKNFVIISKFEEENLSADECIGFQSESTPCEIPSAIENIECSGSELVIVLTDEAAKITGFKNIQALLNSATDLNILKKYLHAIFDNSRVQIIFK</sequence>
<dbReference type="GeneID" id="67478992"/>
<dbReference type="RefSeq" id="WP_062749040.1">
    <property type="nucleotide sequence ID" value="NZ_CP022727.1"/>
</dbReference>
<evidence type="ECO:0000313" key="2">
    <source>
        <dbReference type="EMBL" id="TKJ84151.1"/>
    </source>
</evidence>
<dbReference type="EMBL" id="QGAC01000029">
    <property type="protein sequence ID" value="TKJ84151.1"/>
    <property type="molecule type" value="Genomic_DNA"/>
</dbReference>
<dbReference type="KEGG" id="epe:CI789_23405"/>
<dbReference type="Proteomes" id="UP000306393">
    <property type="component" value="Unassembled WGS sequence"/>
</dbReference>
<proteinExistence type="predicted"/>
<organism evidence="2 3">
    <name type="scientific">Erwinia persicina</name>
    <dbReference type="NCBI Taxonomy" id="55211"/>
    <lineage>
        <taxon>Bacteria</taxon>
        <taxon>Pseudomonadati</taxon>
        <taxon>Pseudomonadota</taxon>
        <taxon>Gammaproteobacteria</taxon>
        <taxon>Enterobacterales</taxon>
        <taxon>Erwiniaceae</taxon>
        <taxon>Erwinia</taxon>
    </lineage>
</organism>
<name>A0A3S7TH17_9GAMM</name>
<evidence type="ECO:0000313" key="4">
    <source>
        <dbReference type="Proteomes" id="UP000661012"/>
    </source>
</evidence>
<protein>
    <submittedName>
        <fullName evidence="2">Uncharacterized protein</fullName>
    </submittedName>
</protein>
<evidence type="ECO:0000313" key="1">
    <source>
        <dbReference type="EMBL" id="MBD8109242.1"/>
    </source>
</evidence>